<organism evidence="1 2">
    <name type="scientific">Ceratodon purpureus</name>
    <name type="common">Fire moss</name>
    <name type="synonym">Dicranum purpureum</name>
    <dbReference type="NCBI Taxonomy" id="3225"/>
    <lineage>
        <taxon>Eukaryota</taxon>
        <taxon>Viridiplantae</taxon>
        <taxon>Streptophyta</taxon>
        <taxon>Embryophyta</taxon>
        <taxon>Bryophyta</taxon>
        <taxon>Bryophytina</taxon>
        <taxon>Bryopsida</taxon>
        <taxon>Dicranidae</taxon>
        <taxon>Pseudoditrichales</taxon>
        <taxon>Ditrichaceae</taxon>
        <taxon>Ceratodon</taxon>
    </lineage>
</organism>
<dbReference type="Proteomes" id="UP000822688">
    <property type="component" value="Chromosome 3"/>
</dbReference>
<sequence>MHQAFNGIMNPEDERWLLSQERVQVTSPRGVNLRFLWFCNKYFFLRSPDKLRACTVANFRLRFESGKFVLRFTQASCNSPVDCSDSDVIDTYKLLISKRPFWPADKCRPGSSHPLFLTPRQGCKFKDNVWFISTPVGKNTLRQYRQELFKDFAPIESCLRASMSSEEKEKSDALNEEIELCFDDDEFWRSPAGDTAIENEIKSHLMMKTLATGGKAVLNISNCTIVINPATAEAFLRFLRCPGILRDHVPEQAENLPERESN</sequence>
<dbReference type="EMBL" id="CM026423">
    <property type="protein sequence ID" value="KAG0583664.1"/>
    <property type="molecule type" value="Genomic_DNA"/>
</dbReference>
<gene>
    <name evidence="1" type="ORF">KC19_3G153200</name>
</gene>
<comment type="caution">
    <text evidence="1">The sequence shown here is derived from an EMBL/GenBank/DDBJ whole genome shotgun (WGS) entry which is preliminary data.</text>
</comment>
<evidence type="ECO:0000313" key="2">
    <source>
        <dbReference type="Proteomes" id="UP000822688"/>
    </source>
</evidence>
<name>A0A8T0IIN3_CERPU</name>
<dbReference type="AlphaFoldDB" id="A0A8T0IIN3"/>
<protein>
    <submittedName>
        <fullName evidence="1">Uncharacterized protein</fullName>
    </submittedName>
</protein>
<keyword evidence="2" id="KW-1185">Reference proteome</keyword>
<reference evidence="1" key="1">
    <citation type="submission" date="2020-06" db="EMBL/GenBank/DDBJ databases">
        <title>WGS assembly of Ceratodon purpureus strain R40.</title>
        <authorList>
            <person name="Carey S.B."/>
            <person name="Jenkins J."/>
            <person name="Shu S."/>
            <person name="Lovell J.T."/>
            <person name="Sreedasyam A."/>
            <person name="Maumus F."/>
            <person name="Tiley G.P."/>
            <person name="Fernandez-Pozo N."/>
            <person name="Barry K."/>
            <person name="Chen C."/>
            <person name="Wang M."/>
            <person name="Lipzen A."/>
            <person name="Daum C."/>
            <person name="Saski C.A."/>
            <person name="Payton A.C."/>
            <person name="Mcbreen J.C."/>
            <person name="Conrad R.E."/>
            <person name="Kollar L.M."/>
            <person name="Olsson S."/>
            <person name="Huttunen S."/>
            <person name="Landis J.B."/>
            <person name="Wickett N.J."/>
            <person name="Johnson M.G."/>
            <person name="Rensing S.A."/>
            <person name="Grimwood J."/>
            <person name="Schmutz J."/>
            <person name="Mcdaniel S.F."/>
        </authorList>
    </citation>
    <scope>NUCLEOTIDE SEQUENCE</scope>
    <source>
        <strain evidence="1">R40</strain>
    </source>
</reference>
<evidence type="ECO:0000313" key="1">
    <source>
        <dbReference type="EMBL" id="KAG0583664.1"/>
    </source>
</evidence>
<accession>A0A8T0IIN3</accession>
<proteinExistence type="predicted"/>